<reference evidence="1 2" key="1">
    <citation type="journal article" date="2024" name="IMA Fungus">
        <title>Apiospora arundinis, a panoply of carbohydrate-active enzymes and secondary metabolites.</title>
        <authorList>
            <person name="Sorensen T."/>
            <person name="Petersen C."/>
            <person name="Muurmann A.T."/>
            <person name="Christiansen J.V."/>
            <person name="Brundto M.L."/>
            <person name="Overgaard C.K."/>
            <person name="Boysen A.T."/>
            <person name="Wollenberg R.D."/>
            <person name="Larsen T.O."/>
            <person name="Sorensen J.L."/>
            <person name="Nielsen K.L."/>
            <person name="Sondergaard T.E."/>
        </authorList>
    </citation>
    <scope>NUCLEOTIDE SEQUENCE [LARGE SCALE GENOMIC DNA]</scope>
    <source>
        <strain evidence="1 2">AAU 773</strain>
    </source>
</reference>
<name>A0ABR2JAL1_9PEZI</name>
<protein>
    <submittedName>
        <fullName evidence="1">Uncharacterized protein</fullName>
    </submittedName>
</protein>
<organism evidence="1 2">
    <name type="scientific">Apiospora arundinis</name>
    <dbReference type="NCBI Taxonomy" id="335852"/>
    <lineage>
        <taxon>Eukaryota</taxon>
        <taxon>Fungi</taxon>
        <taxon>Dikarya</taxon>
        <taxon>Ascomycota</taxon>
        <taxon>Pezizomycotina</taxon>
        <taxon>Sordariomycetes</taxon>
        <taxon>Xylariomycetidae</taxon>
        <taxon>Amphisphaeriales</taxon>
        <taxon>Apiosporaceae</taxon>
        <taxon>Apiospora</taxon>
    </lineage>
</organism>
<comment type="caution">
    <text evidence="1">The sequence shown here is derived from an EMBL/GenBank/DDBJ whole genome shotgun (WGS) entry which is preliminary data.</text>
</comment>
<evidence type="ECO:0000313" key="2">
    <source>
        <dbReference type="Proteomes" id="UP001390339"/>
    </source>
</evidence>
<gene>
    <name evidence="1" type="ORF">PGQ11_005363</name>
</gene>
<dbReference type="Proteomes" id="UP001390339">
    <property type="component" value="Unassembled WGS sequence"/>
</dbReference>
<dbReference type="EMBL" id="JAPCWZ010000003">
    <property type="protein sequence ID" value="KAK8874849.1"/>
    <property type="molecule type" value="Genomic_DNA"/>
</dbReference>
<sequence length="64" mass="6973">MITYPPSGTSVFPASASRTYGAGPPNWAGGWLRTSVDDDTADARTQCPLFPQETQRRVDMVELV</sequence>
<evidence type="ECO:0000313" key="1">
    <source>
        <dbReference type="EMBL" id="KAK8874849.1"/>
    </source>
</evidence>
<keyword evidence="2" id="KW-1185">Reference proteome</keyword>
<proteinExistence type="predicted"/>
<accession>A0ABR2JAL1</accession>